<dbReference type="Gene3D" id="1.20.890.10">
    <property type="entry name" value="cAMP-dependent protein kinase regulatory subunit, dimerization-anchoring domain"/>
    <property type="match status" value="1"/>
</dbReference>
<dbReference type="OMA" id="YIHTEES"/>
<reference evidence="4" key="1">
    <citation type="submission" date="2015-07" db="EMBL/GenBank/DDBJ databases">
        <title>MeaNS - Measles Nucleotide Surveillance Program.</title>
        <authorList>
            <person name="Tran T."/>
            <person name="Druce J."/>
        </authorList>
    </citation>
    <scope>NUCLEOTIDE SEQUENCE</scope>
    <source>
        <strain evidence="4">UCB-OBI-ISO-001</strain>
        <tissue evidence="4">Gonad</tissue>
    </source>
</reference>
<proteinExistence type="predicted"/>
<dbReference type="KEGG" id="obi:106872598"/>
<name>A0A0L8H614_OCTBM</name>
<dbReference type="OrthoDB" id="6436361at2759"/>
<dbReference type="STRING" id="37653.A0A0L8H614"/>
<dbReference type="GO" id="GO:0019205">
    <property type="term" value="F:nucleobase-containing compound kinase activity"/>
    <property type="evidence" value="ECO:0007669"/>
    <property type="project" value="InterPro"/>
</dbReference>
<dbReference type="GO" id="GO:0006139">
    <property type="term" value="P:nucleobase-containing compound metabolic process"/>
    <property type="evidence" value="ECO:0007669"/>
    <property type="project" value="InterPro"/>
</dbReference>
<accession>A0A0L8H614</accession>
<protein>
    <recommendedName>
        <fullName evidence="5">Guanylate kinase-like domain-containing protein</fullName>
    </recommendedName>
</protein>
<dbReference type="InterPro" id="IPR027417">
    <property type="entry name" value="P-loop_NTPase"/>
</dbReference>
<keyword evidence="1" id="KW-0808">Transferase</keyword>
<sequence>MDASDFKDYLSKYNIHELFKGLMFGLILSKPSSPIKYLIESLQNIQNQSIRSITWRNFFDGKSQDPQVPVEPPPEVKEVRSNLTFMEIPGLMPEGNVPDGIPSLESPEENIPLTQKPVVLILGPPESEKVKFARELRNGYPNWVIVSRFTYTILKFVTMETLKETPMDRSFIQKNLDKCPEARCFIVVDYPTTMEQVAAFENCIKTDQIIVVVYIHTEESTTIEKCLTKLQAKVDINANIPGLIALHVQTYKERMSPVIAHYKRINKLIEIDKDTKQDNVISEIRNLIKDSLDGKPQSEIQMQLQCMSVYSDLETSSKEITYPSELSFYPHFPKCPMILLTGIPGCQKLLHATTLASQYPRLDFISIGQMVCNGINDPKNPDCSQWKTTATLIRNDEFIQQFDVNELINKKIDDAVQLKQLIIVLGYPKNITQLDQFNNMIGLPTTMIHLRCPKQEAVKVLMERSARASYSVNNLLAITNEITCFETHTLPVINYYDDLSRLVTLDTENKSFETVNNEIYQEIKKFIPRSEYS</sequence>
<gene>
    <name evidence="4" type="ORF">OCBIM_22021567mg</name>
</gene>
<dbReference type="SUPFAM" id="SSF47391">
    <property type="entry name" value="Dimerization-anchoring domain of cAMP-dependent PK regulatory subunit"/>
    <property type="match status" value="1"/>
</dbReference>
<evidence type="ECO:0000313" key="4">
    <source>
        <dbReference type="EMBL" id="KOF84703.1"/>
    </source>
</evidence>
<dbReference type="GO" id="GO:0005524">
    <property type="term" value="F:ATP binding"/>
    <property type="evidence" value="ECO:0007669"/>
    <property type="project" value="InterPro"/>
</dbReference>
<evidence type="ECO:0000256" key="2">
    <source>
        <dbReference type="ARBA" id="ARBA00022741"/>
    </source>
</evidence>
<keyword evidence="3" id="KW-0418">Kinase</keyword>
<evidence type="ECO:0000256" key="1">
    <source>
        <dbReference type="ARBA" id="ARBA00022679"/>
    </source>
</evidence>
<dbReference type="CDD" id="cd22961">
    <property type="entry name" value="DD_TEX55-like"/>
    <property type="match status" value="1"/>
</dbReference>
<dbReference type="InterPro" id="IPR000850">
    <property type="entry name" value="Adenylat/UMP-CMP_kin"/>
</dbReference>
<evidence type="ECO:0000256" key="3">
    <source>
        <dbReference type="ARBA" id="ARBA00022777"/>
    </source>
</evidence>
<keyword evidence="2" id="KW-0547">Nucleotide-binding</keyword>
<dbReference type="EMBL" id="KQ419078">
    <property type="protein sequence ID" value="KOF84703.1"/>
    <property type="molecule type" value="Genomic_DNA"/>
</dbReference>
<dbReference type="Pfam" id="PF00406">
    <property type="entry name" value="ADK"/>
    <property type="match status" value="1"/>
</dbReference>
<dbReference type="SUPFAM" id="SSF52540">
    <property type="entry name" value="P-loop containing nucleoside triphosphate hydrolases"/>
    <property type="match status" value="2"/>
</dbReference>
<dbReference type="Gene3D" id="3.40.50.300">
    <property type="entry name" value="P-loop containing nucleotide triphosphate hydrolases"/>
    <property type="match status" value="2"/>
</dbReference>
<dbReference type="AlphaFoldDB" id="A0A0L8H614"/>
<evidence type="ECO:0008006" key="5">
    <source>
        <dbReference type="Google" id="ProtNLM"/>
    </source>
</evidence>
<organism evidence="4">
    <name type="scientific">Octopus bimaculoides</name>
    <name type="common">California two-spotted octopus</name>
    <dbReference type="NCBI Taxonomy" id="37653"/>
    <lineage>
        <taxon>Eukaryota</taxon>
        <taxon>Metazoa</taxon>
        <taxon>Spiralia</taxon>
        <taxon>Lophotrochozoa</taxon>
        <taxon>Mollusca</taxon>
        <taxon>Cephalopoda</taxon>
        <taxon>Coleoidea</taxon>
        <taxon>Octopodiformes</taxon>
        <taxon>Octopoda</taxon>
        <taxon>Incirrata</taxon>
        <taxon>Octopodidae</taxon>
        <taxon>Octopus</taxon>
    </lineage>
</organism>
<dbReference type="PANTHER" id="PTHR23359">
    <property type="entry name" value="NUCLEOTIDE KINASE"/>
    <property type="match status" value="1"/>
</dbReference>